<name>A0ABX5NPB5_9HYPH</name>
<evidence type="ECO:0000256" key="1">
    <source>
        <dbReference type="SAM" id="SignalP"/>
    </source>
</evidence>
<gene>
    <name evidence="2" type="ORF">DMY87_14615</name>
</gene>
<dbReference type="InterPro" id="IPR008719">
    <property type="entry name" value="N2O_reductase_NosL"/>
</dbReference>
<evidence type="ECO:0000313" key="3">
    <source>
        <dbReference type="Proteomes" id="UP000247536"/>
    </source>
</evidence>
<organism evidence="2 3">
    <name type="scientific">Rhizobium wuzhouense</name>
    <dbReference type="NCBI Taxonomy" id="1986026"/>
    <lineage>
        <taxon>Bacteria</taxon>
        <taxon>Pseudomonadati</taxon>
        <taxon>Pseudomonadota</taxon>
        <taxon>Alphaproteobacteria</taxon>
        <taxon>Hyphomicrobiales</taxon>
        <taxon>Rhizobiaceae</taxon>
        <taxon>Rhizobium/Agrobacterium group</taxon>
        <taxon>Rhizobium</taxon>
    </lineage>
</organism>
<sequence length="203" mass="22004">MRDPLKAPLKALLRPILFILGLALLASCQQKTVQDTTPQDMTAETLGHYCQMNLLEHPGPKGQVFLEGMPAPLFFSQVRDVIAYMRGPEQMAPIVAVYVNDMGAPGATWDHPGDGNWIAVDKAVYVVGSTRQGGMGAPETVPFSSREKAEVFARAEGGRVLAFAEITDDMVLTPIQVRSDPNAESGDIDFENRLRALHNKAGG</sequence>
<dbReference type="SUPFAM" id="SSF160387">
    <property type="entry name" value="NosL/MerB-like"/>
    <property type="match status" value="1"/>
</dbReference>
<protein>
    <submittedName>
        <fullName evidence="2">Copper resistance protein CopZ</fullName>
    </submittedName>
</protein>
<accession>A0ABX5NPB5</accession>
<dbReference type="Gene3D" id="3.30.70.2060">
    <property type="match status" value="1"/>
</dbReference>
<evidence type="ECO:0000313" key="2">
    <source>
        <dbReference type="EMBL" id="PYB72368.1"/>
    </source>
</evidence>
<keyword evidence="1" id="KW-0732">Signal</keyword>
<dbReference type="EMBL" id="QJRY01000005">
    <property type="protein sequence ID" value="PYB72368.1"/>
    <property type="molecule type" value="Genomic_DNA"/>
</dbReference>
<proteinExistence type="predicted"/>
<feature type="chain" id="PRO_5046916208" evidence="1">
    <location>
        <begin position="27"/>
        <end position="203"/>
    </location>
</feature>
<dbReference type="Gene3D" id="3.30.70.2050">
    <property type="match status" value="1"/>
</dbReference>
<keyword evidence="3" id="KW-1185">Reference proteome</keyword>
<dbReference type="PANTHER" id="PTHR41247:SF1">
    <property type="entry name" value="HTH-TYPE TRANSCRIPTIONAL REPRESSOR YCNK"/>
    <property type="match status" value="1"/>
</dbReference>
<dbReference type="PROSITE" id="PS51257">
    <property type="entry name" value="PROKAR_LIPOPROTEIN"/>
    <property type="match status" value="1"/>
</dbReference>
<dbReference type="Proteomes" id="UP000247536">
    <property type="component" value="Unassembled WGS sequence"/>
</dbReference>
<feature type="signal peptide" evidence="1">
    <location>
        <begin position="1"/>
        <end position="26"/>
    </location>
</feature>
<reference evidence="2 3" key="1">
    <citation type="submission" date="2018-06" db="EMBL/GenBank/DDBJ databases">
        <title>Rhizobium wuzhouense sp. nov., isolated from roots of Oryza officinalis.</title>
        <authorList>
            <person name="Yuan T."/>
        </authorList>
    </citation>
    <scope>NUCLEOTIDE SEQUENCE [LARGE SCALE GENOMIC DNA]</scope>
    <source>
        <strain evidence="2 3">W44</strain>
    </source>
</reference>
<comment type="caution">
    <text evidence="2">The sequence shown here is derived from an EMBL/GenBank/DDBJ whole genome shotgun (WGS) entry which is preliminary data.</text>
</comment>
<dbReference type="Pfam" id="PF05573">
    <property type="entry name" value="NosL"/>
    <property type="match status" value="1"/>
</dbReference>
<dbReference type="PANTHER" id="PTHR41247">
    <property type="entry name" value="HTH-TYPE TRANSCRIPTIONAL REPRESSOR YCNK"/>
    <property type="match status" value="1"/>
</dbReference>